<evidence type="ECO:0000256" key="5">
    <source>
        <dbReference type="PROSITE-ProRule" id="PRU00455"/>
    </source>
</evidence>
<dbReference type="InterPro" id="IPR013083">
    <property type="entry name" value="Znf_RING/FYVE/PHD"/>
</dbReference>
<dbReference type="InterPro" id="IPR013010">
    <property type="entry name" value="Znf_SIAH"/>
</dbReference>
<dbReference type="GO" id="GO:0016567">
    <property type="term" value="P:protein ubiquitination"/>
    <property type="evidence" value="ECO:0007669"/>
    <property type="project" value="UniProtKB-UniPathway"/>
</dbReference>
<sequence length="287" mass="33211">MDAKQAGLTEEKLRALMKQCNKCPKCNEICLEDFPVVQCTADHRLCKTCFLASLNEPCFQCNKKENNKKGPKQPKPKNECPKVKCSYASEGCKVLKNKDKIKYHEGACNFKPQECLGKLTDTFGCGWSGNYNALPSHFAEKHPLNWNNMSYKHEAAIIANQYKNLQLFKSHNKHFLYLYKHIKESNKAYFYIALLGPPEEAKKFCYEMAFFIPDDPVSLIKFREICLPANTPSQDIFNNEKCIVLGDALRLRYTYKNKLHYRFWIKTTDVFSSKPEEEARAKLKCVD</sequence>
<evidence type="ECO:0000256" key="1">
    <source>
        <dbReference type="ARBA" id="ARBA00009119"/>
    </source>
</evidence>
<proteinExistence type="inferred from homology"/>
<comment type="domain">
    <text evidence="6">The SBD domain (substrate-binding domain) mediates the interaction with substrate proteins. It is related to the TRAF family.</text>
</comment>
<dbReference type="GO" id="GO:0008270">
    <property type="term" value="F:zinc ion binding"/>
    <property type="evidence" value="ECO:0007669"/>
    <property type="project" value="UniProtKB-KW"/>
</dbReference>
<dbReference type="InterPro" id="IPR004162">
    <property type="entry name" value="SINA-like_animal"/>
</dbReference>
<comment type="function">
    <text evidence="6">E3 ubiquitin-protein ligase that mediates ubiquitination and subsequent proteasomal degradation of target proteins. E3 ubiquitin ligases accept ubiquitin from an E2 ubiquitin-conjugating enzyme in the form of a thioester and then directly transfers the ubiquitin to targeted substrates.</text>
</comment>
<protein>
    <recommendedName>
        <fullName evidence="6">E3 ubiquitin-protein ligase</fullName>
        <ecNumber evidence="6">2.3.2.27</ecNumber>
    </recommendedName>
</protein>
<dbReference type="PANTHER" id="PTHR45877:SF2">
    <property type="entry name" value="E3 UBIQUITIN-PROTEIN LIGASE SINA-RELATED"/>
    <property type="match status" value="1"/>
</dbReference>
<evidence type="ECO:0000256" key="4">
    <source>
        <dbReference type="ARBA" id="ARBA00022833"/>
    </source>
</evidence>
<keyword evidence="6" id="KW-0833">Ubl conjugation pathway</keyword>
<name>A0A6M2DEU6_XENCH</name>
<dbReference type="InterPro" id="IPR018121">
    <property type="entry name" value="7-in-absentia-prot_TRAF-dom"/>
</dbReference>
<keyword evidence="3 5" id="KW-0863">Zinc-finger</keyword>
<dbReference type="PROSITE" id="PS51081">
    <property type="entry name" value="ZF_SIAH"/>
    <property type="match status" value="1"/>
</dbReference>
<dbReference type="EC" id="2.3.2.27" evidence="6"/>
<evidence type="ECO:0000313" key="8">
    <source>
        <dbReference type="EMBL" id="NOV44646.1"/>
    </source>
</evidence>
<comment type="domain">
    <text evidence="6">The RING-type zinc finger domain is essential for ubiquitin ligase activity.</text>
</comment>
<evidence type="ECO:0000256" key="6">
    <source>
        <dbReference type="RuleBase" id="RU201113"/>
    </source>
</evidence>
<dbReference type="PANTHER" id="PTHR45877">
    <property type="entry name" value="E3 UBIQUITIN-PROTEIN LIGASE SIAH2"/>
    <property type="match status" value="1"/>
</dbReference>
<evidence type="ECO:0000259" key="7">
    <source>
        <dbReference type="PROSITE" id="PS51081"/>
    </source>
</evidence>
<dbReference type="Gene3D" id="3.30.40.10">
    <property type="entry name" value="Zinc/RING finger domain, C3HC4 (zinc finger)"/>
    <property type="match status" value="1"/>
</dbReference>
<comment type="pathway">
    <text evidence="6">Protein modification; protein ubiquitination.</text>
</comment>
<comment type="catalytic activity">
    <reaction evidence="6">
        <text>S-ubiquitinyl-[E2 ubiquitin-conjugating enzyme]-L-cysteine + [acceptor protein]-L-lysine = [E2 ubiquitin-conjugating enzyme]-L-cysteine + N(6)-ubiquitinyl-[acceptor protein]-L-lysine.</text>
        <dbReference type="EC" id="2.3.2.27"/>
    </reaction>
</comment>
<keyword evidence="2 6" id="KW-0479">Metal-binding</keyword>
<evidence type="ECO:0000256" key="2">
    <source>
        <dbReference type="ARBA" id="ARBA00022723"/>
    </source>
</evidence>
<keyword evidence="4 6" id="KW-0862">Zinc</keyword>
<dbReference type="UniPathway" id="UPA00143"/>
<accession>A0A6M2DEU6</accession>
<evidence type="ECO:0000256" key="3">
    <source>
        <dbReference type="ARBA" id="ARBA00022771"/>
    </source>
</evidence>
<dbReference type="SUPFAM" id="SSF49599">
    <property type="entry name" value="TRAF domain-like"/>
    <property type="match status" value="1"/>
</dbReference>
<dbReference type="GO" id="GO:0031624">
    <property type="term" value="F:ubiquitin conjugating enzyme binding"/>
    <property type="evidence" value="ECO:0007669"/>
    <property type="project" value="TreeGrafter"/>
</dbReference>
<reference evidence="8" key="1">
    <citation type="submission" date="2020-03" db="EMBL/GenBank/DDBJ databases">
        <title>Transcriptomic Profiling of the Digestive Tract of the Rat Flea, Xenopsylla cheopis, Following Blood Feeding and Infection with Yersinia pestis.</title>
        <authorList>
            <person name="Bland D.M."/>
            <person name="Martens C.A."/>
            <person name="Virtaneva K."/>
            <person name="Kanakabandi K."/>
            <person name="Long D."/>
            <person name="Rosenke R."/>
            <person name="Saturday G.A."/>
            <person name="Hoyt F.H."/>
            <person name="Bruno D.P."/>
            <person name="Ribeiro J.M.C."/>
            <person name="Hinnebusch J."/>
        </authorList>
    </citation>
    <scope>NUCLEOTIDE SEQUENCE</scope>
</reference>
<dbReference type="AlphaFoldDB" id="A0A6M2DEU6"/>
<dbReference type="GO" id="GO:0043161">
    <property type="term" value="P:proteasome-mediated ubiquitin-dependent protein catabolic process"/>
    <property type="evidence" value="ECO:0007669"/>
    <property type="project" value="TreeGrafter"/>
</dbReference>
<dbReference type="Pfam" id="PF03145">
    <property type="entry name" value="Sina_TRAF"/>
    <property type="match status" value="1"/>
</dbReference>
<dbReference type="GO" id="GO:0005737">
    <property type="term" value="C:cytoplasm"/>
    <property type="evidence" value="ECO:0007669"/>
    <property type="project" value="InterPro"/>
</dbReference>
<comment type="similarity">
    <text evidence="1 6">Belongs to the SINA (Seven in absentia) family.</text>
</comment>
<dbReference type="InterPro" id="IPR008974">
    <property type="entry name" value="TRAF-like"/>
</dbReference>
<feature type="domain" description="SIAH-type" evidence="7">
    <location>
        <begin position="80"/>
        <end position="143"/>
    </location>
</feature>
<dbReference type="EMBL" id="GIIL01000920">
    <property type="protein sequence ID" value="NOV44646.1"/>
    <property type="molecule type" value="Transcribed_RNA"/>
</dbReference>
<dbReference type="Gene3D" id="2.60.210.10">
    <property type="entry name" value="Apoptosis, Tumor Necrosis Factor Receptor Associated Protein 2, Chain A"/>
    <property type="match status" value="1"/>
</dbReference>
<organism evidence="8">
    <name type="scientific">Xenopsylla cheopis</name>
    <name type="common">Oriental rat flea</name>
    <name type="synonym">Pulex cheopis</name>
    <dbReference type="NCBI Taxonomy" id="163159"/>
    <lineage>
        <taxon>Eukaryota</taxon>
        <taxon>Metazoa</taxon>
        <taxon>Ecdysozoa</taxon>
        <taxon>Arthropoda</taxon>
        <taxon>Hexapoda</taxon>
        <taxon>Insecta</taxon>
        <taxon>Pterygota</taxon>
        <taxon>Neoptera</taxon>
        <taxon>Endopterygota</taxon>
        <taxon>Siphonaptera</taxon>
        <taxon>Pulicidae</taxon>
        <taxon>Xenopsyllinae</taxon>
        <taxon>Xenopsylla</taxon>
    </lineage>
</organism>
<dbReference type="GO" id="GO:0061630">
    <property type="term" value="F:ubiquitin protein ligase activity"/>
    <property type="evidence" value="ECO:0007669"/>
    <property type="project" value="UniProtKB-EC"/>
</dbReference>